<evidence type="ECO:0000313" key="2">
    <source>
        <dbReference type="Proteomes" id="UP000326554"/>
    </source>
</evidence>
<proteinExistence type="predicted"/>
<dbReference type="AlphaFoldDB" id="A0A5J5GGS5"/>
<reference evidence="1 2" key="1">
    <citation type="submission" date="2019-09" db="EMBL/GenBank/DDBJ databases">
        <authorList>
            <person name="Park J.-S."/>
            <person name="Choi H.-J."/>
        </authorList>
    </citation>
    <scope>NUCLEOTIDE SEQUENCE [LARGE SCALE GENOMIC DNA]</scope>
    <source>
        <strain evidence="1 2">176SS1-4</strain>
    </source>
</reference>
<protein>
    <recommendedName>
        <fullName evidence="3">Lipopolysaccharide export system protein LptC</fullName>
    </recommendedName>
</protein>
<accession>A0A5J5GGS5</accession>
<sequence length="201" mass="21214">MDTHSTYVAWAKTLLPLAALVLLSTMFLFARSPRVSDADIPFADLEALAREQQVSAPAFSGVADDGSIIEIEADSARPEGEGTEAMSVSRIRGTVTSPGGPLLELRAGEGYIDTDAGTARLSGLARIETSNGYEVETSALTADLESGRIETDGPLEAHAPFGELTAGRLTVETSEEGGQSMVFQEGVRLLYRPPTQEGAPE</sequence>
<comment type="caution">
    <text evidence="1">The sequence shown here is derived from an EMBL/GenBank/DDBJ whole genome shotgun (WGS) entry which is preliminary data.</text>
</comment>
<gene>
    <name evidence="1" type="ORF">F3S47_14305</name>
</gene>
<name>A0A5J5GGS5_9RHOB</name>
<organism evidence="1 2">
    <name type="scientific">Histidinibacterium aquaticum</name>
    <dbReference type="NCBI Taxonomy" id="2613962"/>
    <lineage>
        <taxon>Bacteria</taxon>
        <taxon>Pseudomonadati</taxon>
        <taxon>Pseudomonadota</taxon>
        <taxon>Alphaproteobacteria</taxon>
        <taxon>Rhodobacterales</taxon>
        <taxon>Paracoccaceae</taxon>
        <taxon>Histidinibacterium</taxon>
    </lineage>
</organism>
<dbReference type="Proteomes" id="UP000326554">
    <property type="component" value="Unassembled WGS sequence"/>
</dbReference>
<evidence type="ECO:0000313" key="1">
    <source>
        <dbReference type="EMBL" id="KAA9006938.1"/>
    </source>
</evidence>
<dbReference type="RefSeq" id="WP_150445956.1">
    <property type="nucleotide sequence ID" value="NZ_VYQE01000004.1"/>
</dbReference>
<keyword evidence="2" id="KW-1185">Reference proteome</keyword>
<dbReference type="EMBL" id="VYQE01000004">
    <property type="protein sequence ID" value="KAA9006938.1"/>
    <property type="molecule type" value="Genomic_DNA"/>
</dbReference>
<evidence type="ECO:0008006" key="3">
    <source>
        <dbReference type="Google" id="ProtNLM"/>
    </source>
</evidence>